<comment type="caution">
    <text evidence="1">The sequence shown here is derived from an EMBL/GenBank/DDBJ whole genome shotgun (WGS) entry which is preliminary data.</text>
</comment>
<sequence length="184" mass="21395">SIKSNIYYNETFEKFLKTLNNFEILINFPVIDAELRHVGKITEVVGPLKDHRDRLLSLTSREKIKQKILKAPDEEEVFVIDGTYHYPASTLYPLVTTKNAHQFEVNTAKLMSHLTLAPETRNTIEMEIISHFKDYITYNFNSKSTKKLFKKGEDIGFKNQLKFKDGSIHSEEEYVIKNLTKHGI</sequence>
<dbReference type="AlphaFoldDB" id="X1BHZ8"/>
<accession>X1BHZ8</accession>
<protein>
    <submittedName>
        <fullName evidence="1">Uncharacterized protein</fullName>
    </submittedName>
</protein>
<name>X1BHZ8_9ZZZZ</name>
<gene>
    <name evidence="1" type="ORF">S01H4_26297</name>
</gene>
<feature type="non-terminal residue" evidence="1">
    <location>
        <position position="1"/>
    </location>
</feature>
<dbReference type="EMBL" id="BART01012660">
    <property type="protein sequence ID" value="GAG83738.1"/>
    <property type="molecule type" value="Genomic_DNA"/>
</dbReference>
<evidence type="ECO:0000313" key="1">
    <source>
        <dbReference type="EMBL" id="GAG83738.1"/>
    </source>
</evidence>
<organism evidence="1">
    <name type="scientific">marine sediment metagenome</name>
    <dbReference type="NCBI Taxonomy" id="412755"/>
    <lineage>
        <taxon>unclassified sequences</taxon>
        <taxon>metagenomes</taxon>
        <taxon>ecological metagenomes</taxon>
    </lineage>
</organism>
<proteinExistence type="predicted"/>
<reference evidence="1" key="1">
    <citation type="journal article" date="2014" name="Front. Microbiol.">
        <title>High frequency of phylogenetically diverse reductive dehalogenase-homologous genes in deep subseafloor sedimentary metagenomes.</title>
        <authorList>
            <person name="Kawai M."/>
            <person name="Futagami T."/>
            <person name="Toyoda A."/>
            <person name="Takaki Y."/>
            <person name="Nishi S."/>
            <person name="Hori S."/>
            <person name="Arai W."/>
            <person name="Tsubouchi T."/>
            <person name="Morono Y."/>
            <person name="Uchiyama I."/>
            <person name="Ito T."/>
            <person name="Fujiyama A."/>
            <person name="Inagaki F."/>
            <person name="Takami H."/>
        </authorList>
    </citation>
    <scope>NUCLEOTIDE SEQUENCE</scope>
    <source>
        <strain evidence="1">Expedition CK06-06</strain>
    </source>
</reference>